<dbReference type="PROSITE" id="PS51746">
    <property type="entry name" value="PPM_2"/>
    <property type="match status" value="1"/>
</dbReference>
<dbReference type="RefSeq" id="WP_094570306.1">
    <property type="nucleotide sequence ID" value="NZ_CP022743.1"/>
</dbReference>
<proteinExistence type="predicted"/>
<dbReference type="InterPro" id="IPR011050">
    <property type="entry name" value="Pectin_lyase_fold/virulence"/>
</dbReference>
<feature type="transmembrane region" description="Helical" evidence="1">
    <location>
        <begin position="292"/>
        <end position="313"/>
    </location>
</feature>
<accession>A0A223NVH9</accession>
<dbReference type="KEGG" id="muc:MuYL_1997"/>
<reference evidence="3 4" key="1">
    <citation type="submission" date="2017-08" db="EMBL/GenBank/DDBJ databases">
        <title>Complete genome sequence of Mucilaginibacter sp. strain BJC16-A31.</title>
        <authorList>
            <consortium name="Henan University of Science and Technology"/>
            <person name="You X."/>
        </authorList>
    </citation>
    <scope>NUCLEOTIDE SEQUENCE [LARGE SCALE GENOMIC DNA]</scope>
    <source>
        <strain evidence="3 4">BJC16-A31</strain>
    </source>
</reference>
<dbReference type="SUPFAM" id="SSF51126">
    <property type="entry name" value="Pectin lyase-like"/>
    <property type="match status" value="1"/>
</dbReference>
<evidence type="ECO:0000313" key="4">
    <source>
        <dbReference type="Proteomes" id="UP000215002"/>
    </source>
</evidence>
<evidence type="ECO:0000259" key="2">
    <source>
        <dbReference type="PROSITE" id="PS51746"/>
    </source>
</evidence>
<keyword evidence="4" id="KW-1185">Reference proteome</keyword>
<name>A0A223NVH9_9SPHI</name>
<protein>
    <recommendedName>
        <fullName evidence="2">PPM-type phosphatase domain-containing protein</fullName>
    </recommendedName>
</protein>
<organism evidence="3 4">
    <name type="scientific">Mucilaginibacter xinganensis</name>
    <dbReference type="NCBI Taxonomy" id="1234841"/>
    <lineage>
        <taxon>Bacteria</taxon>
        <taxon>Pseudomonadati</taxon>
        <taxon>Bacteroidota</taxon>
        <taxon>Sphingobacteriia</taxon>
        <taxon>Sphingobacteriales</taxon>
        <taxon>Sphingobacteriaceae</taxon>
        <taxon>Mucilaginibacter</taxon>
    </lineage>
</organism>
<evidence type="ECO:0000256" key="1">
    <source>
        <dbReference type="SAM" id="Phobius"/>
    </source>
</evidence>
<dbReference type="InterPro" id="IPR036457">
    <property type="entry name" value="PPM-type-like_dom_sf"/>
</dbReference>
<dbReference type="SUPFAM" id="SSF81606">
    <property type="entry name" value="PP2C-like"/>
    <property type="match status" value="1"/>
</dbReference>
<dbReference type="InterPro" id="IPR001932">
    <property type="entry name" value="PPM-type_phosphatase-like_dom"/>
</dbReference>
<dbReference type="AlphaFoldDB" id="A0A223NVH9"/>
<dbReference type="CDD" id="cd00143">
    <property type="entry name" value="PP2Cc"/>
    <property type="match status" value="1"/>
</dbReference>
<sequence length="475" mass="52405">MTDQYFGITDTGKVRQNNEDAFIARQSTDNRFIIACVIDGVGGYAGGEIAARLAREAILQRLENSSGDVISMIIDCFELANERIIEEKHLNKEYAQMSCVSTLALVDIINNQFYYAHVGDTRLYLLRDSSLVKISHDQSFVGFLEESGRLSEDEAMNHPKRNEINKALGFESHLGKNTDYIETGQSPFLSGDMLLLCSDGLTDMVGSADITGILTKSTSLKEKGKQLIDAANNNGGRDNVTVVLVHNDKVARQHAAKTVKREPVVTIEDNKTKVNSAPETEKEIVSPKSRNGLIGLLSLLVLVFLASSIYLYLQLKNQDTAAIKKQPIIDSPQTPDPQELKLQQAINNVKGKLLVLADTSYKNPIIITHAIEINKDTLLIKAKGKIVFKGESSYKGSAFKLSEKCKNIVLDSLNFTDFQTGVSLINGSLELKNVRFSNVQQSVQNQLNFAGSKYVNGKIPYLTMHMDSLPVTAKK</sequence>
<evidence type="ECO:0000313" key="3">
    <source>
        <dbReference type="EMBL" id="ASU33889.1"/>
    </source>
</evidence>
<dbReference type="Gene3D" id="3.60.40.10">
    <property type="entry name" value="PPM-type phosphatase domain"/>
    <property type="match status" value="1"/>
</dbReference>
<keyword evidence="1" id="KW-0472">Membrane</keyword>
<dbReference type="Pfam" id="PF13672">
    <property type="entry name" value="PP2C_2"/>
    <property type="match status" value="1"/>
</dbReference>
<dbReference type="SMART" id="SM00332">
    <property type="entry name" value="PP2Cc"/>
    <property type="match status" value="1"/>
</dbReference>
<gene>
    <name evidence="3" type="ORF">MuYL_1997</name>
</gene>
<keyword evidence="1" id="KW-1133">Transmembrane helix</keyword>
<feature type="domain" description="PPM-type phosphatase" evidence="2">
    <location>
        <begin position="5"/>
        <end position="247"/>
    </location>
</feature>
<dbReference type="Proteomes" id="UP000215002">
    <property type="component" value="Chromosome"/>
</dbReference>
<dbReference type="OrthoDB" id="9801841at2"/>
<dbReference type="EMBL" id="CP022743">
    <property type="protein sequence ID" value="ASU33889.1"/>
    <property type="molecule type" value="Genomic_DNA"/>
</dbReference>
<keyword evidence="1" id="KW-0812">Transmembrane</keyword>
<dbReference type="SMART" id="SM00331">
    <property type="entry name" value="PP2C_SIG"/>
    <property type="match status" value="1"/>
</dbReference>